<evidence type="ECO:0000313" key="16">
    <source>
        <dbReference type="Proteomes" id="UP000663852"/>
    </source>
</evidence>
<evidence type="ECO:0000256" key="2">
    <source>
        <dbReference type="ARBA" id="ARBA00004245"/>
    </source>
</evidence>
<dbReference type="GO" id="GO:0007017">
    <property type="term" value="P:microtubule-based process"/>
    <property type="evidence" value="ECO:0007669"/>
    <property type="project" value="InterPro"/>
</dbReference>
<feature type="transmembrane region" description="Helical" evidence="14">
    <location>
        <begin position="6"/>
        <end position="29"/>
    </location>
</feature>
<evidence type="ECO:0000256" key="11">
    <source>
        <dbReference type="ARBA" id="ARBA00023212"/>
    </source>
</evidence>
<keyword evidence="8" id="KW-0653">Protein transport</keyword>
<keyword evidence="10 13" id="KW-0505">Motor protein</keyword>
<keyword evidence="4" id="KW-0813">Transport</keyword>
<dbReference type="EMBL" id="CAJNOJ010000341">
    <property type="protein sequence ID" value="CAF1408027.1"/>
    <property type="molecule type" value="Genomic_DNA"/>
</dbReference>
<keyword evidence="9 13" id="KW-0243">Dynein</keyword>
<dbReference type="GO" id="GO:0005868">
    <property type="term" value="C:cytoplasmic dynein complex"/>
    <property type="evidence" value="ECO:0007669"/>
    <property type="project" value="TreeGrafter"/>
</dbReference>
<evidence type="ECO:0000256" key="13">
    <source>
        <dbReference type="RuleBase" id="RU365010"/>
    </source>
</evidence>
<dbReference type="InterPro" id="IPR037177">
    <property type="entry name" value="DLC_sf"/>
</dbReference>
<protein>
    <recommendedName>
        <fullName evidence="13">Dynein light chain</fullName>
    </recommendedName>
</protein>
<dbReference type="GO" id="GO:0005874">
    <property type="term" value="C:microtubule"/>
    <property type="evidence" value="ECO:0007669"/>
    <property type="project" value="UniProtKB-KW"/>
</dbReference>
<evidence type="ECO:0000256" key="12">
    <source>
        <dbReference type="ARBA" id="ARBA00023242"/>
    </source>
</evidence>
<dbReference type="InterPro" id="IPR001372">
    <property type="entry name" value="Dynein_light_chain_typ-1/2"/>
</dbReference>
<evidence type="ECO:0000256" key="1">
    <source>
        <dbReference type="ARBA" id="ARBA00004123"/>
    </source>
</evidence>
<keyword evidence="5 13" id="KW-0963">Cytoplasm</keyword>
<evidence type="ECO:0000256" key="7">
    <source>
        <dbReference type="ARBA" id="ARBA00022816"/>
    </source>
</evidence>
<dbReference type="PANTHER" id="PTHR11886:SF35">
    <property type="entry name" value="DYNEIN LIGHT CHAIN"/>
    <property type="match status" value="1"/>
</dbReference>
<dbReference type="Proteomes" id="UP000663852">
    <property type="component" value="Unassembled WGS sequence"/>
</dbReference>
<evidence type="ECO:0000256" key="9">
    <source>
        <dbReference type="ARBA" id="ARBA00023017"/>
    </source>
</evidence>
<dbReference type="GO" id="GO:0005634">
    <property type="term" value="C:nucleus"/>
    <property type="evidence" value="ECO:0007669"/>
    <property type="project" value="UniProtKB-SubCell"/>
</dbReference>
<comment type="caution">
    <text evidence="15">The sequence shown here is derived from an EMBL/GenBank/DDBJ whole genome shotgun (WGS) entry which is preliminary data.</text>
</comment>
<name>A0A815LE13_ADIRI</name>
<accession>A0A815LE13</accession>
<dbReference type="PANTHER" id="PTHR11886">
    <property type="entry name" value="DYNEIN LIGHT CHAIN"/>
    <property type="match status" value="1"/>
</dbReference>
<evidence type="ECO:0000313" key="15">
    <source>
        <dbReference type="EMBL" id="CAF1408027.1"/>
    </source>
</evidence>
<keyword evidence="14" id="KW-1133">Transmembrane helix</keyword>
<evidence type="ECO:0000256" key="3">
    <source>
        <dbReference type="ARBA" id="ARBA00010156"/>
    </source>
</evidence>
<keyword evidence="7" id="KW-0509">mRNA transport</keyword>
<dbReference type="FunFam" id="3.30.740.10:FF:000005">
    <property type="entry name" value="Dynein light chain"/>
    <property type="match status" value="1"/>
</dbReference>
<keyword evidence="14" id="KW-0472">Membrane</keyword>
<keyword evidence="11 13" id="KW-0206">Cytoskeleton</keyword>
<keyword evidence="12" id="KW-0539">Nucleus</keyword>
<comment type="similarity">
    <text evidence="3 13">Belongs to the dynein light chain family.</text>
</comment>
<dbReference type="GO" id="GO:0015031">
    <property type="term" value="P:protein transport"/>
    <property type="evidence" value="ECO:0007669"/>
    <property type="project" value="UniProtKB-KW"/>
</dbReference>
<dbReference type="GO" id="GO:0045505">
    <property type="term" value="F:dynein intermediate chain binding"/>
    <property type="evidence" value="ECO:0007669"/>
    <property type="project" value="TreeGrafter"/>
</dbReference>
<dbReference type="PROSITE" id="PS01239">
    <property type="entry name" value="DYNEIN_LIGHT_1"/>
    <property type="match status" value="1"/>
</dbReference>
<dbReference type="GO" id="GO:0051028">
    <property type="term" value="P:mRNA transport"/>
    <property type="evidence" value="ECO:0007669"/>
    <property type="project" value="UniProtKB-KW"/>
</dbReference>
<dbReference type="SMART" id="SM01375">
    <property type="entry name" value="Dynein_light"/>
    <property type="match status" value="1"/>
</dbReference>
<evidence type="ECO:0000256" key="10">
    <source>
        <dbReference type="ARBA" id="ARBA00023175"/>
    </source>
</evidence>
<dbReference type="SUPFAM" id="SSF54648">
    <property type="entry name" value="DLC"/>
    <property type="match status" value="1"/>
</dbReference>
<dbReference type="CDD" id="cd21452">
    <property type="entry name" value="DLC-like_DYNLL1_DYNLL2"/>
    <property type="match status" value="1"/>
</dbReference>
<evidence type="ECO:0000256" key="6">
    <source>
        <dbReference type="ARBA" id="ARBA00022701"/>
    </source>
</evidence>
<dbReference type="AlphaFoldDB" id="A0A815LE13"/>
<evidence type="ECO:0000256" key="5">
    <source>
        <dbReference type="ARBA" id="ARBA00022490"/>
    </source>
</evidence>
<evidence type="ECO:0000256" key="14">
    <source>
        <dbReference type="SAM" id="Phobius"/>
    </source>
</evidence>
<dbReference type="Gene3D" id="3.30.740.10">
    <property type="entry name" value="Protein Inhibitor Of Neuronal Nitric Oxide Synthase"/>
    <property type="match status" value="1"/>
</dbReference>
<comment type="subcellular location">
    <subcellularLocation>
        <location evidence="2 13">Cytoplasm</location>
        <location evidence="2 13">Cytoskeleton</location>
    </subcellularLocation>
    <subcellularLocation>
        <location evidence="1">Nucleus</location>
    </subcellularLocation>
</comment>
<gene>
    <name evidence="15" type="ORF">EDS130_LOCUS36503</name>
</gene>
<keyword evidence="14" id="KW-0812">Transmembrane</keyword>
<dbReference type="OrthoDB" id="10033309at2759"/>
<proteinExistence type="inferred from homology"/>
<dbReference type="InterPro" id="IPR019763">
    <property type="entry name" value="Dynein_light_1/2_CS"/>
</dbReference>
<organism evidence="15 16">
    <name type="scientific">Adineta ricciae</name>
    <name type="common">Rotifer</name>
    <dbReference type="NCBI Taxonomy" id="249248"/>
    <lineage>
        <taxon>Eukaryota</taxon>
        <taxon>Metazoa</taxon>
        <taxon>Spiralia</taxon>
        <taxon>Gnathifera</taxon>
        <taxon>Rotifera</taxon>
        <taxon>Eurotatoria</taxon>
        <taxon>Bdelloidea</taxon>
        <taxon>Adinetida</taxon>
        <taxon>Adinetidae</taxon>
        <taxon>Adineta</taxon>
    </lineage>
</organism>
<evidence type="ECO:0000256" key="4">
    <source>
        <dbReference type="ARBA" id="ARBA00022448"/>
    </source>
</evidence>
<evidence type="ECO:0000256" key="8">
    <source>
        <dbReference type="ARBA" id="ARBA00022927"/>
    </source>
</evidence>
<sequence>MTRTWLFCLVVIIAIFTIYGYIMPGLITARRANIKSSEMSPEMEQRAVDVAAEAFDVCNNEKEVASHIKKEFDKHYNGTWHCIVGRSFGSFVTHERQCFIYFTLEPFDIVLYRIGLN</sequence>
<dbReference type="Pfam" id="PF01221">
    <property type="entry name" value="Dynein_light"/>
    <property type="match status" value="1"/>
</dbReference>
<keyword evidence="6 13" id="KW-0493">Microtubule</keyword>
<reference evidence="15" key="1">
    <citation type="submission" date="2021-02" db="EMBL/GenBank/DDBJ databases">
        <authorList>
            <person name="Nowell W R."/>
        </authorList>
    </citation>
    <scope>NUCLEOTIDE SEQUENCE</scope>
</reference>